<reference evidence="4" key="1">
    <citation type="submission" date="2020-09" db="EMBL/GenBank/DDBJ databases">
        <title>New species isolated from human feces.</title>
        <authorList>
            <person name="Kitahara M."/>
            <person name="Shigeno Y."/>
            <person name="Shime M."/>
            <person name="Matsumoto Y."/>
            <person name="Nakamura S."/>
            <person name="Motooka D."/>
            <person name="Fukuoka S."/>
            <person name="Nishikawa H."/>
            <person name="Benno Y."/>
        </authorList>
    </citation>
    <scope>NUCLEOTIDE SEQUENCE</scope>
    <source>
        <strain evidence="4">MM35</strain>
        <plasmid evidence="4">pMM35_01</plasmid>
    </source>
</reference>
<feature type="domain" description="Solute-binding protein family 3/N-terminal" evidence="3">
    <location>
        <begin position="47"/>
        <end position="270"/>
    </location>
</feature>
<keyword evidence="1 2" id="KW-0732">Signal</keyword>
<dbReference type="PROSITE" id="PS51257">
    <property type="entry name" value="PROKAR_LIPOPROTEIN"/>
    <property type="match status" value="1"/>
</dbReference>
<dbReference type="InterPro" id="IPR001638">
    <property type="entry name" value="Solute-binding_3/MltF_N"/>
</dbReference>
<gene>
    <name evidence="4" type="ORF">MM35RIKEN_22180</name>
</gene>
<dbReference type="SUPFAM" id="SSF53850">
    <property type="entry name" value="Periplasmic binding protein-like II"/>
    <property type="match status" value="1"/>
</dbReference>
<dbReference type="PANTHER" id="PTHR35936">
    <property type="entry name" value="MEMBRANE-BOUND LYTIC MUREIN TRANSGLYCOSYLASE F"/>
    <property type="match status" value="1"/>
</dbReference>
<evidence type="ECO:0000256" key="2">
    <source>
        <dbReference type="SAM" id="SignalP"/>
    </source>
</evidence>
<protein>
    <recommendedName>
        <fullName evidence="3">Solute-binding protein family 3/N-terminal domain-containing protein</fullName>
    </recommendedName>
</protein>
<geneLocation type="plasmid" evidence="4 5">
    <name>pMM35_01</name>
</geneLocation>
<dbReference type="RefSeq" id="WP_212821863.1">
    <property type="nucleotide sequence ID" value="NZ_AP023416.1"/>
</dbReference>
<feature type="signal peptide" evidence="2">
    <location>
        <begin position="1"/>
        <end position="34"/>
    </location>
</feature>
<evidence type="ECO:0000313" key="5">
    <source>
        <dbReference type="Proteomes" id="UP000681343"/>
    </source>
</evidence>
<dbReference type="EMBL" id="AP023416">
    <property type="protein sequence ID" value="BCK80026.1"/>
    <property type="molecule type" value="Genomic_DNA"/>
</dbReference>
<keyword evidence="4" id="KW-0614">Plasmid</keyword>
<evidence type="ECO:0000259" key="3">
    <source>
        <dbReference type="SMART" id="SM00062"/>
    </source>
</evidence>
<keyword evidence="5" id="KW-1185">Reference proteome</keyword>
<dbReference type="SMART" id="SM00062">
    <property type="entry name" value="PBPb"/>
    <property type="match status" value="1"/>
</dbReference>
<evidence type="ECO:0000256" key="1">
    <source>
        <dbReference type="ARBA" id="ARBA00022729"/>
    </source>
</evidence>
<dbReference type="KEGG" id="vfa:MM35RIKEN_22180"/>
<evidence type="ECO:0000313" key="4">
    <source>
        <dbReference type="EMBL" id="BCK80026.1"/>
    </source>
</evidence>
<dbReference type="Pfam" id="PF00497">
    <property type="entry name" value="SBP_bac_3"/>
    <property type="match status" value="1"/>
</dbReference>
<sequence length="282" mass="31152">MDLTSFKRAAAGRIVAGLCAVCLLSGLLSGCAGPADSDSPKTDALPVITVGSDDYPPFNYQDTSGQPTGIDVDLATEAFRRMGYRAQFATIDWEEKKDLVESGAIDCIWGSFSINGREDQYLWTQPYMYSRQVVAVRKDSDIYSLSDLAGKRIAVQSTSKPEELFLNHTDPHIPAPDEVFSLQNRELLYPYLSKGYADAIAAHETSILQCMDDYGLELRILDEPLLAVGLGVAFARTDDRGLAQELSRTFSQMRSDGTMQHILGKYLKDPQKYMEASSYAND</sequence>
<dbReference type="Proteomes" id="UP000681343">
    <property type="component" value="Plasmid pMM35_01"/>
</dbReference>
<organism evidence="4 5">
    <name type="scientific">Vescimonas fastidiosa</name>
    <dbReference type="NCBI Taxonomy" id="2714353"/>
    <lineage>
        <taxon>Bacteria</taxon>
        <taxon>Bacillati</taxon>
        <taxon>Bacillota</taxon>
        <taxon>Clostridia</taxon>
        <taxon>Eubacteriales</taxon>
        <taxon>Oscillospiraceae</taxon>
        <taxon>Vescimonas</taxon>
    </lineage>
</organism>
<dbReference type="AlphaFoldDB" id="A0A810Q2P8"/>
<feature type="chain" id="PRO_5038548932" description="Solute-binding protein family 3/N-terminal domain-containing protein" evidence="2">
    <location>
        <begin position="35"/>
        <end position="282"/>
    </location>
</feature>
<accession>A0A810Q2P8</accession>
<name>A0A810Q2P8_9FIRM</name>
<dbReference type="Gene3D" id="3.40.190.10">
    <property type="entry name" value="Periplasmic binding protein-like II"/>
    <property type="match status" value="2"/>
</dbReference>
<proteinExistence type="predicted"/>